<evidence type="ECO:0000256" key="5">
    <source>
        <dbReference type="SAM" id="Phobius"/>
    </source>
</evidence>
<dbReference type="GO" id="GO:0016567">
    <property type="term" value="P:protein ubiquitination"/>
    <property type="evidence" value="ECO:0007669"/>
    <property type="project" value="TreeGrafter"/>
</dbReference>
<dbReference type="AlphaFoldDB" id="A0A7J6MC23"/>
<name>A0A7J6MC23_PERCH</name>
<dbReference type="PROSITE" id="PS50089">
    <property type="entry name" value="ZF_RING_2"/>
    <property type="match status" value="1"/>
</dbReference>
<dbReference type="GO" id="GO:0061630">
    <property type="term" value="F:ubiquitin protein ligase activity"/>
    <property type="evidence" value="ECO:0007669"/>
    <property type="project" value="TreeGrafter"/>
</dbReference>
<organism evidence="7 8">
    <name type="scientific">Perkinsus chesapeaki</name>
    <name type="common">Clam parasite</name>
    <name type="synonym">Perkinsus andrewsi</name>
    <dbReference type="NCBI Taxonomy" id="330153"/>
    <lineage>
        <taxon>Eukaryota</taxon>
        <taxon>Sar</taxon>
        <taxon>Alveolata</taxon>
        <taxon>Perkinsozoa</taxon>
        <taxon>Perkinsea</taxon>
        <taxon>Perkinsida</taxon>
        <taxon>Perkinsidae</taxon>
        <taxon>Perkinsus</taxon>
    </lineage>
</organism>
<dbReference type="OrthoDB" id="8062037at2759"/>
<dbReference type="EMBL" id="JAAPAO010000177">
    <property type="protein sequence ID" value="KAF4669142.1"/>
    <property type="molecule type" value="Genomic_DNA"/>
</dbReference>
<evidence type="ECO:0000256" key="3">
    <source>
        <dbReference type="ARBA" id="ARBA00022833"/>
    </source>
</evidence>
<protein>
    <recommendedName>
        <fullName evidence="6">RING-type domain-containing protein</fullName>
    </recommendedName>
</protein>
<accession>A0A7J6MC23</accession>
<evidence type="ECO:0000313" key="8">
    <source>
        <dbReference type="Proteomes" id="UP000591131"/>
    </source>
</evidence>
<gene>
    <name evidence="7" type="ORF">FOL47_002705</name>
</gene>
<dbReference type="SUPFAM" id="SSF57850">
    <property type="entry name" value="RING/U-box"/>
    <property type="match status" value="1"/>
</dbReference>
<keyword evidence="5" id="KW-0812">Transmembrane</keyword>
<comment type="caution">
    <text evidence="7">The sequence shown here is derived from an EMBL/GenBank/DDBJ whole genome shotgun (WGS) entry which is preliminary data.</text>
</comment>
<dbReference type="Pfam" id="PF17123">
    <property type="entry name" value="zf-RING_11"/>
    <property type="match status" value="1"/>
</dbReference>
<evidence type="ECO:0000259" key="6">
    <source>
        <dbReference type="PROSITE" id="PS50089"/>
    </source>
</evidence>
<dbReference type="PANTHER" id="PTHR45969">
    <property type="entry name" value="RING ZINC FINGER PROTEIN-RELATED"/>
    <property type="match status" value="1"/>
</dbReference>
<dbReference type="Proteomes" id="UP000591131">
    <property type="component" value="Unassembled WGS sequence"/>
</dbReference>
<feature type="domain" description="RING-type" evidence="6">
    <location>
        <begin position="103"/>
        <end position="161"/>
    </location>
</feature>
<keyword evidence="1" id="KW-0479">Metal-binding</keyword>
<evidence type="ECO:0000256" key="4">
    <source>
        <dbReference type="PROSITE-ProRule" id="PRU00175"/>
    </source>
</evidence>
<evidence type="ECO:0000256" key="2">
    <source>
        <dbReference type="ARBA" id="ARBA00022771"/>
    </source>
</evidence>
<proteinExistence type="predicted"/>
<keyword evidence="5" id="KW-1133">Transmembrane helix</keyword>
<keyword evidence="2 4" id="KW-0863">Zinc-finger</keyword>
<keyword evidence="8" id="KW-1185">Reference proteome</keyword>
<evidence type="ECO:0000256" key="1">
    <source>
        <dbReference type="ARBA" id="ARBA00022723"/>
    </source>
</evidence>
<keyword evidence="5" id="KW-0472">Membrane</keyword>
<dbReference type="PANTHER" id="PTHR45969:SF81">
    <property type="entry name" value="OS08G0157400 PROTEIN"/>
    <property type="match status" value="1"/>
</dbReference>
<reference evidence="7 8" key="1">
    <citation type="submission" date="2020-04" db="EMBL/GenBank/DDBJ databases">
        <title>Perkinsus chesapeaki whole genome sequence.</title>
        <authorList>
            <person name="Bogema D.R."/>
        </authorList>
    </citation>
    <scope>NUCLEOTIDE SEQUENCE [LARGE SCALE GENOMIC DNA]</scope>
    <source>
        <strain evidence="7">ATCC PRA-425</strain>
    </source>
</reference>
<dbReference type="GO" id="GO:0008270">
    <property type="term" value="F:zinc ion binding"/>
    <property type="evidence" value="ECO:0007669"/>
    <property type="project" value="UniProtKB-KW"/>
</dbReference>
<dbReference type="InterPro" id="IPR001841">
    <property type="entry name" value="Znf_RING"/>
</dbReference>
<keyword evidence="3" id="KW-0862">Zinc</keyword>
<dbReference type="SMART" id="SM00184">
    <property type="entry name" value="RING"/>
    <property type="match status" value="1"/>
</dbReference>
<feature type="transmembrane region" description="Helical" evidence="5">
    <location>
        <begin position="47"/>
        <end position="66"/>
    </location>
</feature>
<dbReference type="InterPro" id="IPR013083">
    <property type="entry name" value="Znf_RING/FYVE/PHD"/>
</dbReference>
<sequence length="312" mass="34422">MRYCSPIGNWFDFAKRLAWVAGVSALLVAWMAAEALGFTAWLQYTLLGLFILLVAVPVIHAAWSVMEPLRLPVMLTAAESSKAADIIFKTSTRPVLAPPPDDCAICLEPWQEGESLRELRCGHMYHEACIKACIQGSLPLRSKHASDLTQLVNSVSCPLCRQPMVAQPDEIARLIRNFKAATKYKDFFNANGRPLQQGVLESCMRWNRDSKEWRAVECDEGQGSAVGTEYDLVEIGDDNRALYEAMVTPSKVGYMMAHFRAGGLEVIANADGLPFIQLSRLEFPDPLNPTGAEIVVEVEPEEDMLAALGSCT</sequence>
<dbReference type="Gene3D" id="3.30.40.10">
    <property type="entry name" value="Zinc/RING finger domain, C3HC4 (zinc finger)"/>
    <property type="match status" value="1"/>
</dbReference>
<evidence type="ECO:0000313" key="7">
    <source>
        <dbReference type="EMBL" id="KAF4669142.1"/>
    </source>
</evidence>